<dbReference type="RefSeq" id="XP_031565235.1">
    <property type="nucleotide sequence ID" value="XM_031709375.1"/>
</dbReference>
<dbReference type="SUPFAM" id="SSF53300">
    <property type="entry name" value="vWA-like"/>
    <property type="match status" value="1"/>
</dbReference>
<feature type="non-terminal residue" evidence="5">
    <location>
        <position position="598"/>
    </location>
</feature>
<dbReference type="InterPro" id="IPR036465">
    <property type="entry name" value="vWFA_dom_sf"/>
</dbReference>
<evidence type="ECO:0000256" key="2">
    <source>
        <dbReference type="SAM" id="SignalP"/>
    </source>
</evidence>
<reference evidence="5" key="1">
    <citation type="submission" date="2025-08" db="UniProtKB">
        <authorList>
            <consortium name="RefSeq"/>
        </authorList>
    </citation>
    <scope>IDENTIFICATION</scope>
    <source>
        <tissue evidence="5">Tentacle</tissue>
    </source>
</reference>
<feature type="region of interest" description="Disordered" evidence="1">
    <location>
        <begin position="492"/>
        <end position="598"/>
    </location>
</feature>
<accession>A0A6P8IF39</accession>
<sequence length="598" mass="64553">MTNSMGSSALLVFLLWLVICSVFKATDCKESSVSAGIQKLKKKTWTYKDSLKPNNLTANVQLPLSLLTAWKSLKNTSKLHNVKKTSDKQTQGAVYHGQKMSSFSRLKLKKLLAVTKTSTKKSEQASQGCSTKIDLGFIMGGCGTESFQPCTSFAKTLISKLSEYKVDGHFGLILFSKRAKIIINFEDNQEQAEVVRELSAIKYRENAKVSKLKMGKALQLAKDLFTNARKDSEKIAIVVTGGRASDDVVVPSQELKTSGVSIFGMGLGSEVEKTQLGIIASTPSNEFVYSLNPDDVSALTNRIITGFCKGPKTATFTFIMDEGNESQHSKDYKSKDLNSHQVNEYSSVQPEDGNEDPSAYLKFLAGLNQALPPWTDNNVDSWQAMIKESNKNTNKEDNDEAIMRSPDDYEHLVNSDADFNNDTPQGRPQDNVLTNQEKAGLDIEKNPGSVLLTLSNNTLILPLSVENSTSGKESKKAPSLDDITKVLQNDAQEGNGNVDTSNGGSTLSSNAGAGSTSQNGINGENSGNQNGNNNAMNSGNNQGMNIGNNQGMNNGNNQGMNGNNQGMNGNNQGINNGNNQGMNNGNNQGMNNGNNQGM</sequence>
<evidence type="ECO:0000313" key="4">
    <source>
        <dbReference type="Proteomes" id="UP000515163"/>
    </source>
</evidence>
<evidence type="ECO:0000256" key="1">
    <source>
        <dbReference type="SAM" id="MobiDB-lite"/>
    </source>
</evidence>
<protein>
    <submittedName>
        <fullName evidence="5">Homeobox protein 2-like</fullName>
    </submittedName>
</protein>
<dbReference type="Proteomes" id="UP000515163">
    <property type="component" value="Unplaced"/>
</dbReference>
<feature type="compositionally biased region" description="Low complexity" evidence="1">
    <location>
        <begin position="517"/>
        <end position="598"/>
    </location>
</feature>
<dbReference type="AlphaFoldDB" id="A0A6P8IF39"/>
<dbReference type="Gene3D" id="3.40.50.410">
    <property type="entry name" value="von Willebrand factor, type A domain"/>
    <property type="match status" value="1"/>
</dbReference>
<feature type="region of interest" description="Disordered" evidence="1">
    <location>
        <begin position="411"/>
        <end position="432"/>
    </location>
</feature>
<feature type="compositionally biased region" description="Polar residues" evidence="1">
    <location>
        <begin position="417"/>
        <end position="432"/>
    </location>
</feature>
<dbReference type="KEGG" id="aten:116300498"/>
<dbReference type="PANTHER" id="PTHR24020">
    <property type="entry name" value="COLLAGEN ALPHA"/>
    <property type="match status" value="1"/>
</dbReference>
<evidence type="ECO:0000259" key="3">
    <source>
        <dbReference type="PROSITE" id="PS50234"/>
    </source>
</evidence>
<dbReference type="PANTHER" id="PTHR24020:SF20">
    <property type="entry name" value="PH DOMAIN-CONTAINING PROTEIN"/>
    <property type="match status" value="1"/>
</dbReference>
<dbReference type="InterPro" id="IPR050525">
    <property type="entry name" value="ECM_Assembly_Org"/>
</dbReference>
<keyword evidence="4" id="KW-1185">Reference proteome</keyword>
<feature type="compositionally biased region" description="Polar residues" evidence="1">
    <location>
        <begin position="492"/>
        <end position="516"/>
    </location>
</feature>
<dbReference type="CDD" id="cd01450">
    <property type="entry name" value="vWFA_subfamily_ECM"/>
    <property type="match status" value="1"/>
</dbReference>
<dbReference type="InterPro" id="IPR002035">
    <property type="entry name" value="VWF_A"/>
</dbReference>
<dbReference type="OrthoDB" id="10256829at2759"/>
<proteinExistence type="predicted"/>
<gene>
    <name evidence="5" type="primary">LOC116300498</name>
</gene>
<organism evidence="4 5">
    <name type="scientific">Actinia tenebrosa</name>
    <name type="common">Australian red waratah sea anemone</name>
    <dbReference type="NCBI Taxonomy" id="6105"/>
    <lineage>
        <taxon>Eukaryota</taxon>
        <taxon>Metazoa</taxon>
        <taxon>Cnidaria</taxon>
        <taxon>Anthozoa</taxon>
        <taxon>Hexacorallia</taxon>
        <taxon>Actiniaria</taxon>
        <taxon>Actiniidae</taxon>
        <taxon>Actinia</taxon>
    </lineage>
</organism>
<evidence type="ECO:0000313" key="5">
    <source>
        <dbReference type="RefSeq" id="XP_031565235.1"/>
    </source>
</evidence>
<dbReference type="Pfam" id="PF00092">
    <property type="entry name" value="VWA"/>
    <property type="match status" value="1"/>
</dbReference>
<dbReference type="PROSITE" id="PS50234">
    <property type="entry name" value="VWFA"/>
    <property type="match status" value="1"/>
</dbReference>
<keyword evidence="2" id="KW-0732">Signal</keyword>
<feature type="chain" id="PRO_5028372208" evidence="2">
    <location>
        <begin position="29"/>
        <end position="598"/>
    </location>
</feature>
<feature type="domain" description="VWFA" evidence="3">
    <location>
        <begin position="110"/>
        <end position="307"/>
    </location>
</feature>
<dbReference type="GeneID" id="116300498"/>
<feature type="signal peptide" evidence="2">
    <location>
        <begin position="1"/>
        <end position="28"/>
    </location>
</feature>
<name>A0A6P8IF39_ACTTE</name>
<dbReference type="SMART" id="SM00327">
    <property type="entry name" value="VWA"/>
    <property type="match status" value="1"/>
</dbReference>
<dbReference type="InParanoid" id="A0A6P8IF39"/>